<dbReference type="GO" id="GO:0016887">
    <property type="term" value="F:ATP hydrolysis activity"/>
    <property type="evidence" value="ECO:0007669"/>
    <property type="project" value="InterPro"/>
</dbReference>
<feature type="non-terminal residue" evidence="2">
    <location>
        <position position="1"/>
    </location>
</feature>
<evidence type="ECO:0000259" key="1">
    <source>
        <dbReference type="Pfam" id="PF00005"/>
    </source>
</evidence>
<dbReference type="InterPro" id="IPR015854">
    <property type="entry name" value="ABC_transpr_LolD-like"/>
</dbReference>
<feature type="domain" description="ABC transporter" evidence="1">
    <location>
        <begin position="32"/>
        <end position="73"/>
    </location>
</feature>
<sequence>SLRENFMIYGVVDDSDIIEILTLCCRNLILSKENVDEKFVDELNLSNGEKQKILLCLALFKKPEMVFLDESTSYLSTADALYFLERIKHLYSDSIVIFATHDISLQRLFTRKIELSHEHLRTVSCNTTISIPKMKLNG</sequence>
<organism evidence="2">
    <name type="scientific">Salmonella enterica subsp. salamae serovar 30:1,z28:z6</name>
    <dbReference type="NCBI Taxonomy" id="1967615"/>
    <lineage>
        <taxon>Bacteria</taxon>
        <taxon>Pseudomonadati</taxon>
        <taxon>Pseudomonadota</taxon>
        <taxon>Gammaproteobacteria</taxon>
        <taxon>Enterobacterales</taxon>
        <taxon>Enterobacteriaceae</taxon>
        <taxon>Salmonella</taxon>
    </lineage>
</organism>
<comment type="caution">
    <text evidence="2">The sequence shown here is derived from an EMBL/GenBank/DDBJ whole genome shotgun (WGS) entry which is preliminary data.</text>
</comment>
<gene>
    <name evidence="2" type="ORF">G4W81_004900</name>
</gene>
<dbReference type="SUPFAM" id="SSF52540">
    <property type="entry name" value="P-loop containing nucleoside triphosphate hydrolases"/>
    <property type="match status" value="1"/>
</dbReference>
<dbReference type="InterPro" id="IPR003439">
    <property type="entry name" value="ABC_transporter-like_ATP-bd"/>
</dbReference>
<dbReference type="GO" id="GO:0005886">
    <property type="term" value="C:plasma membrane"/>
    <property type="evidence" value="ECO:0007669"/>
    <property type="project" value="TreeGrafter"/>
</dbReference>
<dbReference type="AlphaFoldDB" id="A0A737Y482"/>
<reference evidence="2" key="2">
    <citation type="submission" date="2018-07" db="EMBL/GenBank/DDBJ databases">
        <authorList>
            <consortium name="NCBI Pathogen Detection Project"/>
        </authorList>
    </citation>
    <scope>NUCLEOTIDE SEQUENCE</scope>
    <source>
        <strain evidence="2">165-86</strain>
    </source>
</reference>
<proteinExistence type="predicted"/>
<accession>A0A737Y482</accession>
<name>A0A737Y482_SALER</name>
<dbReference type="Gene3D" id="3.40.50.300">
    <property type="entry name" value="P-loop containing nucleotide triphosphate hydrolases"/>
    <property type="match status" value="1"/>
</dbReference>
<dbReference type="PANTHER" id="PTHR24220">
    <property type="entry name" value="IMPORT ATP-BINDING PROTEIN"/>
    <property type="match status" value="1"/>
</dbReference>
<protein>
    <submittedName>
        <fullName evidence="2">ATP-binding cassette domain-containing protein</fullName>
    </submittedName>
</protein>
<dbReference type="GO" id="GO:0005524">
    <property type="term" value="F:ATP binding"/>
    <property type="evidence" value="ECO:0007669"/>
    <property type="project" value="UniProtKB-KW"/>
</dbReference>
<reference evidence="2" key="1">
    <citation type="journal article" date="2018" name="Genome Biol.">
        <title>SKESA: strategic k-mer extension for scrupulous assemblies.</title>
        <authorList>
            <person name="Souvorov A."/>
            <person name="Agarwala R."/>
            <person name="Lipman D.J."/>
        </authorList>
    </citation>
    <scope>NUCLEOTIDE SEQUENCE</scope>
    <source>
        <strain evidence="2">165-86</strain>
    </source>
</reference>
<dbReference type="Pfam" id="PF00005">
    <property type="entry name" value="ABC_tran"/>
    <property type="match status" value="1"/>
</dbReference>
<dbReference type="GO" id="GO:0022857">
    <property type="term" value="F:transmembrane transporter activity"/>
    <property type="evidence" value="ECO:0007669"/>
    <property type="project" value="TreeGrafter"/>
</dbReference>
<keyword evidence="2" id="KW-0067">ATP-binding</keyword>
<keyword evidence="2" id="KW-0547">Nucleotide-binding</keyword>
<dbReference type="InterPro" id="IPR027417">
    <property type="entry name" value="P-loop_NTPase"/>
</dbReference>
<dbReference type="EMBL" id="DAATHJ010000094">
    <property type="protein sequence ID" value="HAE8613130.1"/>
    <property type="molecule type" value="Genomic_DNA"/>
</dbReference>
<evidence type="ECO:0000313" key="2">
    <source>
        <dbReference type="EMBL" id="HAE8613130.1"/>
    </source>
</evidence>